<dbReference type="InterPro" id="IPR033175">
    <property type="entry name" value="PSD-A"/>
</dbReference>
<keyword evidence="6" id="KW-0865">Zymogen</keyword>
<proteinExistence type="predicted"/>
<dbReference type="InterPro" id="IPR003817">
    <property type="entry name" value="PS_Dcarbxylase"/>
</dbReference>
<evidence type="ECO:0000313" key="12">
    <source>
        <dbReference type="EMBL" id="MCP1726175.1"/>
    </source>
</evidence>
<evidence type="ECO:0000256" key="7">
    <source>
        <dbReference type="ARBA" id="ARBA00023209"/>
    </source>
</evidence>
<evidence type="ECO:0000256" key="11">
    <source>
        <dbReference type="SAM" id="Phobius"/>
    </source>
</evidence>
<dbReference type="PANTHER" id="PTHR35809">
    <property type="entry name" value="ARCHAETIDYLSERINE DECARBOXYLASE PROENZYME-RELATED"/>
    <property type="match status" value="1"/>
</dbReference>
<dbReference type="Proteomes" id="UP001523550">
    <property type="component" value="Unassembled WGS sequence"/>
</dbReference>
<keyword evidence="4" id="KW-0443">Lipid metabolism</keyword>
<keyword evidence="1" id="KW-1003">Cell membrane</keyword>
<evidence type="ECO:0000256" key="3">
    <source>
        <dbReference type="ARBA" id="ARBA00022793"/>
    </source>
</evidence>
<name>A0ABT1G5G0_9GAMM</name>
<comment type="caution">
    <text evidence="12">The sequence shown here is derived from an EMBL/GenBank/DDBJ whole genome shotgun (WGS) entry which is preliminary data.</text>
</comment>
<sequence length="205" mass="22662">MARNGSLIAGEAWWPIAFLLLMSGLALLLPFPWIALLGLLLTVFLIFIFRDPARDIPALPLAVVSPVDGVIEVIEQPKAPEGEPQDTVIVIRIAPLAAWSIRAPVEGKVMGLRGLKEGPTRGLWLQTDEGDDVVTELTGRSRPYWSRPVAFVRTGERLGQGWRFGYRRLAREARVHVYGKLKLEVKAGQRVRAGSDLLATLVHDD</sequence>
<dbReference type="Pfam" id="PF02666">
    <property type="entry name" value="PS_Dcarbxylase"/>
    <property type="match status" value="1"/>
</dbReference>
<keyword evidence="10" id="KW-0670">Pyruvate</keyword>
<keyword evidence="11" id="KW-0812">Transmembrane</keyword>
<keyword evidence="9" id="KW-1208">Phospholipid metabolism</keyword>
<evidence type="ECO:0000256" key="10">
    <source>
        <dbReference type="ARBA" id="ARBA00023317"/>
    </source>
</evidence>
<feature type="transmembrane region" description="Helical" evidence="11">
    <location>
        <begin position="16"/>
        <end position="49"/>
    </location>
</feature>
<accession>A0ABT1G5G0</accession>
<keyword evidence="13" id="KW-1185">Reference proteome</keyword>
<reference evidence="12 13" key="1">
    <citation type="submission" date="2022-03" db="EMBL/GenBank/DDBJ databases">
        <title>Genomic Encyclopedia of Type Strains, Phase III (KMG-III): the genomes of soil and plant-associated and newly described type strains.</title>
        <authorList>
            <person name="Whitman W."/>
        </authorList>
    </citation>
    <scope>NUCLEOTIDE SEQUENCE [LARGE SCALE GENOMIC DNA]</scope>
    <source>
        <strain evidence="12 13">BSker1</strain>
    </source>
</reference>
<evidence type="ECO:0000313" key="13">
    <source>
        <dbReference type="Proteomes" id="UP001523550"/>
    </source>
</evidence>
<keyword evidence="2" id="KW-0444">Lipid biosynthesis</keyword>
<keyword evidence="7" id="KW-0594">Phospholipid biosynthesis</keyword>
<keyword evidence="3" id="KW-0210">Decarboxylase</keyword>
<evidence type="ECO:0000256" key="2">
    <source>
        <dbReference type="ARBA" id="ARBA00022516"/>
    </source>
</evidence>
<keyword evidence="8 12" id="KW-0456">Lyase</keyword>
<evidence type="ECO:0000256" key="6">
    <source>
        <dbReference type="ARBA" id="ARBA00023145"/>
    </source>
</evidence>
<dbReference type="EC" id="4.1.1.65" evidence="12"/>
<keyword evidence="5 11" id="KW-0472">Membrane</keyword>
<evidence type="ECO:0000256" key="1">
    <source>
        <dbReference type="ARBA" id="ARBA00022475"/>
    </source>
</evidence>
<gene>
    <name evidence="12" type="ORF">J2T60_000140</name>
</gene>
<evidence type="ECO:0000256" key="8">
    <source>
        <dbReference type="ARBA" id="ARBA00023239"/>
    </source>
</evidence>
<evidence type="ECO:0000256" key="4">
    <source>
        <dbReference type="ARBA" id="ARBA00023098"/>
    </source>
</evidence>
<organism evidence="12 13">
    <name type="scientific">Natronospira proteinivora</name>
    <dbReference type="NCBI Taxonomy" id="1807133"/>
    <lineage>
        <taxon>Bacteria</taxon>
        <taxon>Pseudomonadati</taxon>
        <taxon>Pseudomonadota</taxon>
        <taxon>Gammaproteobacteria</taxon>
        <taxon>Natronospirales</taxon>
        <taxon>Natronospiraceae</taxon>
        <taxon>Natronospira</taxon>
    </lineage>
</organism>
<dbReference type="EMBL" id="JALJYF010000001">
    <property type="protein sequence ID" value="MCP1726175.1"/>
    <property type="molecule type" value="Genomic_DNA"/>
</dbReference>
<dbReference type="GO" id="GO:0004609">
    <property type="term" value="F:phosphatidylserine decarboxylase activity"/>
    <property type="evidence" value="ECO:0007669"/>
    <property type="project" value="UniProtKB-EC"/>
</dbReference>
<dbReference type="PANTHER" id="PTHR35809:SF1">
    <property type="entry name" value="ARCHAETIDYLSERINE DECARBOXYLASE PROENZYME-RELATED"/>
    <property type="match status" value="1"/>
</dbReference>
<dbReference type="RefSeq" id="WP_253444004.1">
    <property type="nucleotide sequence ID" value="NZ_JALJYF010000001.1"/>
</dbReference>
<evidence type="ECO:0000256" key="9">
    <source>
        <dbReference type="ARBA" id="ARBA00023264"/>
    </source>
</evidence>
<protein>
    <submittedName>
        <fullName evidence="12">Phosphatidylserine decarboxylase</fullName>
        <ecNumber evidence="12">4.1.1.65</ecNumber>
    </submittedName>
</protein>
<evidence type="ECO:0000256" key="5">
    <source>
        <dbReference type="ARBA" id="ARBA00023136"/>
    </source>
</evidence>
<keyword evidence="11" id="KW-1133">Transmembrane helix</keyword>